<evidence type="ECO:0000259" key="1">
    <source>
        <dbReference type="PROSITE" id="PS51186"/>
    </source>
</evidence>
<dbReference type="OrthoDB" id="4738875at2759"/>
<dbReference type="AlphaFoldDB" id="W7I4L9"/>
<accession>W7I4L9</accession>
<sequence>MAESGVQQPVLQVIAHGTCSAQIRARLTDIAVNAFADDDSFAWRYPRREEYPAHNRALFAGYLNDDLLNPSAWVVAAYLDGQIVGYATWQRKGAPLESMDEPARDCWLQRTERALLGLQQRASAFLFPNPGAFMPAVNLMRRSFVDSAAQLDALPNFATYLHLNVLAVDPAYQRRGVGSSLVTWGVTKSHHNDIPCALESSRAGKKVYMKCGFKEIGICDGIHAKNGQPFEDGMHCEQEGCQFAVGTVMIRRPGESANE</sequence>
<organism evidence="2 3">
    <name type="scientific">Drechslerella stenobrocha 248</name>
    <dbReference type="NCBI Taxonomy" id="1043628"/>
    <lineage>
        <taxon>Eukaryota</taxon>
        <taxon>Fungi</taxon>
        <taxon>Dikarya</taxon>
        <taxon>Ascomycota</taxon>
        <taxon>Pezizomycotina</taxon>
        <taxon>Orbiliomycetes</taxon>
        <taxon>Orbiliales</taxon>
        <taxon>Orbiliaceae</taxon>
        <taxon>Drechslerella</taxon>
    </lineage>
</organism>
<feature type="domain" description="N-acetyltransferase" evidence="1">
    <location>
        <begin position="30"/>
        <end position="237"/>
    </location>
</feature>
<dbReference type="CDD" id="cd04301">
    <property type="entry name" value="NAT_SF"/>
    <property type="match status" value="1"/>
</dbReference>
<dbReference type="HOGENOM" id="CLU_060131_3_2_1"/>
<dbReference type="PROSITE" id="PS51186">
    <property type="entry name" value="GNAT"/>
    <property type="match status" value="1"/>
</dbReference>
<gene>
    <name evidence="2" type="ORF">DRE_01572</name>
</gene>
<dbReference type="SUPFAM" id="SSF55729">
    <property type="entry name" value="Acyl-CoA N-acyltransferases (Nat)"/>
    <property type="match status" value="1"/>
</dbReference>
<reference evidence="2 3" key="1">
    <citation type="submission" date="2013-05" db="EMBL/GenBank/DDBJ databases">
        <title>Drechslerella stenobrocha genome reveals carnivorous origination and mechanical trapping mechanism of predatory fungi.</title>
        <authorList>
            <person name="Liu X."/>
            <person name="Zhang W."/>
            <person name="Liu K."/>
        </authorList>
    </citation>
    <scope>NUCLEOTIDE SEQUENCE [LARGE SCALE GENOMIC DNA]</scope>
    <source>
        <strain evidence="2 3">248</strain>
    </source>
</reference>
<dbReference type="PANTHER" id="PTHR42791:SF16">
    <property type="entry name" value="N-ACETYLTRANSFERASE DOMAIN-CONTAINING PROTEIN"/>
    <property type="match status" value="1"/>
</dbReference>
<dbReference type="InterPro" id="IPR016181">
    <property type="entry name" value="Acyl_CoA_acyltransferase"/>
</dbReference>
<evidence type="ECO:0000313" key="2">
    <source>
        <dbReference type="EMBL" id="EWC43685.1"/>
    </source>
</evidence>
<dbReference type="PANTHER" id="PTHR42791">
    <property type="entry name" value="GNAT FAMILY ACETYLTRANSFERASE"/>
    <property type="match status" value="1"/>
</dbReference>
<dbReference type="Proteomes" id="UP000024837">
    <property type="component" value="Unassembled WGS sequence"/>
</dbReference>
<evidence type="ECO:0000313" key="3">
    <source>
        <dbReference type="Proteomes" id="UP000024837"/>
    </source>
</evidence>
<dbReference type="GO" id="GO:0016747">
    <property type="term" value="F:acyltransferase activity, transferring groups other than amino-acyl groups"/>
    <property type="evidence" value="ECO:0007669"/>
    <property type="project" value="InterPro"/>
</dbReference>
<proteinExistence type="predicted"/>
<name>W7I4L9_9PEZI</name>
<dbReference type="Pfam" id="PF13508">
    <property type="entry name" value="Acetyltransf_7"/>
    <property type="match status" value="1"/>
</dbReference>
<dbReference type="InterPro" id="IPR000182">
    <property type="entry name" value="GNAT_dom"/>
</dbReference>
<dbReference type="InterPro" id="IPR052523">
    <property type="entry name" value="Trichothecene_AcTrans"/>
</dbReference>
<keyword evidence="3" id="KW-1185">Reference proteome</keyword>
<dbReference type="EMBL" id="KI966457">
    <property type="protein sequence ID" value="EWC43685.1"/>
    <property type="molecule type" value="Genomic_DNA"/>
</dbReference>
<protein>
    <recommendedName>
        <fullName evidence="1">N-acetyltransferase domain-containing protein</fullName>
    </recommendedName>
</protein>
<dbReference type="Gene3D" id="3.40.630.30">
    <property type="match status" value="1"/>
</dbReference>